<name>A0A1B0CYT0_PHLPP</name>
<dbReference type="VEuPathDB" id="VectorBase:PPAI000252"/>
<feature type="region of interest" description="Disordered" evidence="1">
    <location>
        <begin position="275"/>
        <end position="294"/>
    </location>
</feature>
<feature type="compositionally biased region" description="Low complexity" evidence="1">
    <location>
        <begin position="319"/>
        <end position="333"/>
    </location>
</feature>
<protein>
    <recommendedName>
        <fullName evidence="4">U2A'/phosphoprotein 32 family A C-terminal domain-containing protein</fullName>
    </recommendedName>
</protein>
<proteinExistence type="predicted"/>
<evidence type="ECO:0000313" key="3">
    <source>
        <dbReference type="Proteomes" id="UP000092462"/>
    </source>
</evidence>
<dbReference type="PANTHER" id="PTHR22708:SF0">
    <property type="entry name" value="LEUCINE-RICH REPEAT-CONTAINING PROTEIN 56"/>
    <property type="match status" value="1"/>
</dbReference>
<reference evidence="2" key="1">
    <citation type="submission" date="2022-08" db="UniProtKB">
        <authorList>
            <consortium name="EnsemblMetazoa"/>
        </authorList>
    </citation>
    <scope>IDENTIFICATION</scope>
    <source>
        <strain evidence="2">Israel</strain>
    </source>
</reference>
<dbReference type="Gene3D" id="3.80.10.10">
    <property type="entry name" value="Ribonuclease Inhibitor"/>
    <property type="match status" value="1"/>
</dbReference>
<feature type="compositionally biased region" description="Polar residues" evidence="1">
    <location>
        <begin position="282"/>
        <end position="294"/>
    </location>
</feature>
<dbReference type="InterPro" id="IPR032675">
    <property type="entry name" value="LRR_dom_sf"/>
</dbReference>
<organism evidence="2 3">
    <name type="scientific">Phlebotomus papatasi</name>
    <name type="common">Sandfly</name>
    <dbReference type="NCBI Taxonomy" id="29031"/>
    <lineage>
        <taxon>Eukaryota</taxon>
        <taxon>Metazoa</taxon>
        <taxon>Ecdysozoa</taxon>
        <taxon>Arthropoda</taxon>
        <taxon>Hexapoda</taxon>
        <taxon>Insecta</taxon>
        <taxon>Pterygota</taxon>
        <taxon>Neoptera</taxon>
        <taxon>Endopterygota</taxon>
        <taxon>Diptera</taxon>
        <taxon>Nematocera</taxon>
        <taxon>Psychodoidea</taxon>
        <taxon>Psychodidae</taxon>
        <taxon>Phlebotomus</taxon>
        <taxon>Phlebotomus</taxon>
    </lineage>
</organism>
<evidence type="ECO:0008006" key="4">
    <source>
        <dbReference type="Google" id="ProtNLM"/>
    </source>
</evidence>
<feature type="region of interest" description="Disordered" evidence="1">
    <location>
        <begin position="316"/>
        <end position="367"/>
    </location>
</feature>
<dbReference type="EnsemblMetazoa" id="PPAI000252-RA">
    <property type="protein sequence ID" value="PPAI000252-PA"/>
    <property type="gene ID" value="PPAI000252"/>
</dbReference>
<dbReference type="SUPFAM" id="SSF52058">
    <property type="entry name" value="L domain-like"/>
    <property type="match status" value="1"/>
</dbReference>
<dbReference type="VEuPathDB" id="VectorBase:PPAPM1_012464"/>
<dbReference type="InterPro" id="IPR040091">
    <property type="entry name" value="LRRC56"/>
</dbReference>
<dbReference type="AlphaFoldDB" id="A0A1B0CYT0"/>
<accession>A0A1B0CYT0</accession>
<sequence length="367" mass="40291">MPHQELPSDECLSSSDTSDSHFSLESRSSSAGSHNHLQIINEYANFLPEEPLYEPIVLPTEPSLEELLHQVTGAQRLDTVQELKLRVISHLTSLQRIHAFVPCLVSLNLDGSIIHSLRDLGCHLNLRHLNVSRCGLRTLDGTSCLVTLEELIADGNSIEFVEPCYNLPILSMLSLKDNRIGNFEAVAFLALCPKLRNLNLTGNPVETYNNYRERIKECVPQLRTLDGSQLHPDRCGSSSSSECYSSSLTSPEESLAVEKADPDIAEEALDQFEQLPRVRPSTAGTAENRSANSGIVSGAPVCGNIISMIRRQRKKAAWGDSEGSTDSSSSRESPQLLAKSFPMQLPQSSVDLELGISGTPRESQDTR</sequence>
<evidence type="ECO:0000313" key="2">
    <source>
        <dbReference type="EnsemblMetazoa" id="PPAI000252-PA"/>
    </source>
</evidence>
<feature type="compositionally biased region" description="Low complexity" evidence="1">
    <location>
        <begin position="237"/>
        <end position="250"/>
    </location>
</feature>
<feature type="region of interest" description="Disordered" evidence="1">
    <location>
        <begin position="229"/>
        <end position="258"/>
    </location>
</feature>
<dbReference type="PANTHER" id="PTHR22708">
    <property type="entry name" value="LEUCINE-RICH REPEAT-CONTAINING PROTEIN 56"/>
    <property type="match status" value="1"/>
</dbReference>
<feature type="region of interest" description="Disordered" evidence="1">
    <location>
        <begin position="1"/>
        <end position="29"/>
    </location>
</feature>
<dbReference type="EMBL" id="AJVK01009332">
    <property type="status" value="NOT_ANNOTATED_CDS"/>
    <property type="molecule type" value="Genomic_DNA"/>
</dbReference>
<evidence type="ECO:0000256" key="1">
    <source>
        <dbReference type="SAM" id="MobiDB-lite"/>
    </source>
</evidence>
<dbReference type="Pfam" id="PF14580">
    <property type="entry name" value="LRR_9"/>
    <property type="match status" value="1"/>
</dbReference>
<dbReference type="Proteomes" id="UP000092462">
    <property type="component" value="Unassembled WGS sequence"/>
</dbReference>
<keyword evidence="3" id="KW-1185">Reference proteome</keyword>